<dbReference type="SMART" id="SM00331">
    <property type="entry name" value="PP2C_SIG"/>
    <property type="match status" value="1"/>
</dbReference>
<dbReference type="Proteomes" id="UP000003688">
    <property type="component" value="Unassembled WGS sequence"/>
</dbReference>
<dbReference type="EMBL" id="ABOX02000001">
    <property type="protein sequence ID" value="EEF63239.1"/>
    <property type="molecule type" value="Genomic_DNA"/>
</dbReference>
<evidence type="ECO:0000313" key="3">
    <source>
        <dbReference type="Proteomes" id="UP000003688"/>
    </source>
</evidence>
<accession>B9X9T8</accession>
<dbReference type="Pfam" id="PF07228">
    <property type="entry name" value="SpoIIE"/>
    <property type="match status" value="1"/>
</dbReference>
<name>B9X9T8_PEDPL</name>
<dbReference type="Gene3D" id="3.60.40.10">
    <property type="entry name" value="PPM-type phosphatase domain"/>
    <property type="match status" value="1"/>
</dbReference>
<feature type="domain" description="PPM-type phosphatase" evidence="1">
    <location>
        <begin position="1"/>
        <end position="188"/>
    </location>
</feature>
<dbReference type="PANTHER" id="PTHR35801:SF1">
    <property type="entry name" value="PHOSPHOSERINE PHOSPHATASE RSBX"/>
    <property type="match status" value="1"/>
</dbReference>
<sequence>MAIKPAPGRAVSGDAYLVHVQQDRALLAVVDGLGLGSEAVIAANTAVSILRKYANDTVVSLFNRCHRSLMMSRGAVMTVACLDLNTLTATWLGVGNVEAILLRADPAVVPSVERLQLHGGLVGYQMPILRSRNILVRQNDLLVITSDGIVGDPSADIPRGEPVQKIADYVLQKHYQGNDDALVLVARYVGSAHE</sequence>
<comment type="caution">
    <text evidence="2">The sequence shown here is derived from an EMBL/GenBank/DDBJ whole genome shotgun (WGS) entry which is preliminary data.</text>
</comment>
<dbReference type="PANTHER" id="PTHR35801">
    <property type="entry name" value="PHOSPHOSERINE PHOSPHATASE RSBX"/>
    <property type="match status" value="1"/>
</dbReference>
<dbReference type="AlphaFoldDB" id="B9X9T8"/>
<proteinExistence type="predicted"/>
<dbReference type="SUPFAM" id="SSF81606">
    <property type="entry name" value="PP2C-like"/>
    <property type="match status" value="1"/>
</dbReference>
<protein>
    <submittedName>
        <fullName evidence="2">Protein serine/threonine phosphatase</fullName>
    </submittedName>
</protein>
<keyword evidence="3" id="KW-1185">Reference proteome</keyword>
<dbReference type="STRING" id="320771.Cflav_PD5874"/>
<gene>
    <name evidence="2" type="ORF">Cflav_PD5874</name>
</gene>
<dbReference type="InterPro" id="IPR001932">
    <property type="entry name" value="PPM-type_phosphatase-like_dom"/>
</dbReference>
<reference evidence="2 3" key="1">
    <citation type="journal article" date="2011" name="J. Bacteriol.">
        <title>Genome sequence of 'Pedosphaera parvula' Ellin514, an aerobic Verrucomicrobial isolate from pasture soil.</title>
        <authorList>
            <person name="Kant R."/>
            <person name="van Passel M.W."/>
            <person name="Sangwan P."/>
            <person name="Palva A."/>
            <person name="Lucas S."/>
            <person name="Copeland A."/>
            <person name="Lapidus A."/>
            <person name="Glavina Del Rio T."/>
            <person name="Dalin E."/>
            <person name="Tice H."/>
            <person name="Bruce D."/>
            <person name="Goodwin L."/>
            <person name="Pitluck S."/>
            <person name="Chertkov O."/>
            <person name="Larimer F.W."/>
            <person name="Land M.L."/>
            <person name="Hauser L."/>
            <person name="Brettin T.S."/>
            <person name="Detter J.C."/>
            <person name="Han S."/>
            <person name="de Vos W.M."/>
            <person name="Janssen P.H."/>
            <person name="Smidt H."/>
        </authorList>
    </citation>
    <scope>NUCLEOTIDE SEQUENCE [LARGE SCALE GENOMIC DNA]</scope>
    <source>
        <strain evidence="2 3">Ellin514</strain>
    </source>
</reference>
<dbReference type="InterPro" id="IPR036457">
    <property type="entry name" value="PPM-type-like_dom_sf"/>
</dbReference>
<evidence type="ECO:0000313" key="2">
    <source>
        <dbReference type="EMBL" id="EEF63239.1"/>
    </source>
</evidence>
<dbReference type="PROSITE" id="PS51746">
    <property type="entry name" value="PPM_2"/>
    <property type="match status" value="1"/>
</dbReference>
<organism evidence="2 3">
    <name type="scientific">Pedosphaera parvula (strain Ellin514)</name>
    <dbReference type="NCBI Taxonomy" id="320771"/>
    <lineage>
        <taxon>Bacteria</taxon>
        <taxon>Pseudomonadati</taxon>
        <taxon>Verrucomicrobiota</taxon>
        <taxon>Pedosphaerae</taxon>
        <taxon>Pedosphaerales</taxon>
        <taxon>Pedosphaeraceae</taxon>
        <taxon>Pedosphaera</taxon>
    </lineage>
</organism>
<dbReference type="InterPro" id="IPR039248">
    <property type="entry name" value="Ptase_RsbX"/>
</dbReference>
<evidence type="ECO:0000259" key="1">
    <source>
        <dbReference type="PROSITE" id="PS51746"/>
    </source>
</evidence>